<feature type="transmembrane region" description="Helical" evidence="1">
    <location>
        <begin position="87"/>
        <end position="107"/>
    </location>
</feature>
<feature type="transmembrane region" description="Helical" evidence="1">
    <location>
        <begin position="12"/>
        <end position="36"/>
    </location>
</feature>
<organism evidence="2 3">
    <name type="scientific">Schistosoma mekongi</name>
    <name type="common">Parasitic worm</name>
    <dbReference type="NCBI Taxonomy" id="38744"/>
    <lineage>
        <taxon>Eukaryota</taxon>
        <taxon>Metazoa</taxon>
        <taxon>Spiralia</taxon>
        <taxon>Lophotrochozoa</taxon>
        <taxon>Platyhelminthes</taxon>
        <taxon>Trematoda</taxon>
        <taxon>Digenea</taxon>
        <taxon>Strigeidida</taxon>
        <taxon>Schistosomatoidea</taxon>
        <taxon>Schistosomatidae</taxon>
        <taxon>Schistosoma</taxon>
    </lineage>
</organism>
<keyword evidence="3" id="KW-1185">Reference proteome</keyword>
<reference evidence="2" key="1">
    <citation type="submission" date="2022-04" db="EMBL/GenBank/DDBJ databases">
        <authorList>
            <person name="Xu L."/>
            <person name="Lv Z."/>
        </authorList>
    </citation>
    <scope>NUCLEOTIDE SEQUENCE</scope>
    <source>
        <strain evidence="2">LV_2022a</strain>
    </source>
</reference>
<dbReference type="AlphaFoldDB" id="A0AAE1ZJY1"/>
<dbReference type="Proteomes" id="UP001292079">
    <property type="component" value="Unassembled WGS sequence"/>
</dbReference>
<protein>
    <submittedName>
        <fullName evidence="2">Uncharacterized protein</fullName>
    </submittedName>
</protein>
<proteinExistence type="predicted"/>
<reference evidence="2" key="2">
    <citation type="journal article" date="2023" name="Infect Dis Poverty">
        <title>Chromosome-scale genome of the human blood fluke Schistosoma mekongi and its implications for public health.</title>
        <authorList>
            <person name="Zhou M."/>
            <person name="Xu L."/>
            <person name="Xu D."/>
            <person name="Chen W."/>
            <person name="Khan J."/>
            <person name="Hu Y."/>
            <person name="Huang H."/>
            <person name="Wei H."/>
            <person name="Zhang Y."/>
            <person name="Chusongsang P."/>
            <person name="Tanasarnprasert K."/>
            <person name="Hu X."/>
            <person name="Limpanont Y."/>
            <person name="Lv Z."/>
        </authorList>
    </citation>
    <scope>NUCLEOTIDE SEQUENCE</scope>
    <source>
        <strain evidence="2">LV_2022a</strain>
    </source>
</reference>
<gene>
    <name evidence="2" type="ORF">MN116_001973</name>
</gene>
<evidence type="ECO:0000313" key="2">
    <source>
        <dbReference type="EMBL" id="KAK4474859.1"/>
    </source>
</evidence>
<comment type="caution">
    <text evidence="2">The sequence shown here is derived from an EMBL/GenBank/DDBJ whole genome shotgun (WGS) entry which is preliminary data.</text>
</comment>
<sequence length="156" mass="17047">MLCILLCRELFVILNILSFSYHITNGFLLSLSLNIWNLSTPRLTNQSLYTQNFTSNGTSYSNESVLEANFYNQTDDTEEELFVESSAGVWVISVMSGTCILTIAFIVRGLFSRAEAYHDGPENHHGTDINGNLVGVNGFAGASGGAEMGFLTTNMA</sequence>
<keyword evidence="1" id="KW-1133">Transmembrane helix</keyword>
<evidence type="ECO:0000256" key="1">
    <source>
        <dbReference type="SAM" id="Phobius"/>
    </source>
</evidence>
<name>A0AAE1ZJY1_SCHME</name>
<keyword evidence="1" id="KW-0472">Membrane</keyword>
<evidence type="ECO:0000313" key="3">
    <source>
        <dbReference type="Proteomes" id="UP001292079"/>
    </source>
</evidence>
<dbReference type="EMBL" id="JALJAT010000001">
    <property type="protein sequence ID" value="KAK4474859.1"/>
    <property type="molecule type" value="Genomic_DNA"/>
</dbReference>
<keyword evidence="1" id="KW-0812">Transmembrane</keyword>
<accession>A0AAE1ZJY1</accession>